<comment type="caution">
    <text evidence="3">The sequence shown here is derived from an EMBL/GenBank/DDBJ whole genome shotgun (WGS) entry which is preliminary data.</text>
</comment>
<feature type="compositionally biased region" description="Basic and acidic residues" evidence="1">
    <location>
        <begin position="284"/>
        <end position="294"/>
    </location>
</feature>
<evidence type="ECO:0000313" key="3">
    <source>
        <dbReference type="EMBL" id="KAH0879968.1"/>
    </source>
</evidence>
<feature type="non-terminal residue" evidence="3">
    <location>
        <position position="1"/>
    </location>
</feature>
<sequence length="379" mass="42146">VVLKDELVVLGLLIRFLHASATLKLFFLFSLSLLLSLCVCPTTCFGVLDLRMWIWDWWLMWFVRFDAFGGPWFCVSDRTPCMCSGVGLLGTLFIQSKPLGSALSSVWYVSASFVDSSLTLRSLGEFLWFNYLLGMVFLLLVSALASVSFESFHDLVVVCGLFKSRVFVTLCDLKAKDETILVPAAEYRKCHSSLARENFGDFPGSRKTRVINFVVLPALGGKRPCGKFIYCESLRGLFVFRPRSTSPVAAVGESSPAIIRPQTTPAVMKKSNLSQTTIRRRARSSGEELPERPPAKQQRYPDILFAYGAYPRKLRVNIYSKSYVIGSVAAALKGTDAMDTLMASQFRGLSLRLADTSSGSPSGPIHYVSRWMNSETLQV</sequence>
<evidence type="ECO:0000313" key="4">
    <source>
        <dbReference type="Proteomes" id="UP000824890"/>
    </source>
</evidence>
<name>A0ABQ7ZIP6_BRANA</name>
<accession>A0ABQ7ZIP6</accession>
<gene>
    <name evidence="3" type="ORF">HID58_067362</name>
</gene>
<dbReference type="EMBL" id="JAGKQM010000015">
    <property type="protein sequence ID" value="KAH0879968.1"/>
    <property type="molecule type" value="Genomic_DNA"/>
</dbReference>
<keyword evidence="2" id="KW-1133">Transmembrane helix</keyword>
<dbReference type="Proteomes" id="UP000824890">
    <property type="component" value="Unassembled WGS sequence"/>
</dbReference>
<feature type="transmembrane region" description="Helical" evidence="2">
    <location>
        <begin position="128"/>
        <end position="147"/>
    </location>
</feature>
<reference evidence="3 4" key="1">
    <citation type="submission" date="2021-05" db="EMBL/GenBank/DDBJ databases">
        <title>Genome Assembly of Synthetic Allotetraploid Brassica napus Reveals Homoeologous Exchanges between Subgenomes.</title>
        <authorList>
            <person name="Davis J.T."/>
        </authorList>
    </citation>
    <scope>NUCLEOTIDE SEQUENCE [LARGE SCALE GENOMIC DNA]</scope>
    <source>
        <strain evidence="4">cv. Da-Ae</strain>
        <tissue evidence="3">Seedling</tissue>
    </source>
</reference>
<protein>
    <submittedName>
        <fullName evidence="3">Uncharacterized protein</fullName>
    </submittedName>
</protein>
<evidence type="ECO:0000256" key="1">
    <source>
        <dbReference type="SAM" id="MobiDB-lite"/>
    </source>
</evidence>
<feature type="region of interest" description="Disordered" evidence="1">
    <location>
        <begin position="269"/>
        <end position="295"/>
    </location>
</feature>
<keyword evidence="4" id="KW-1185">Reference proteome</keyword>
<evidence type="ECO:0000256" key="2">
    <source>
        <dbReference type="SAM" id="Phobius"/>
    </source>
</evidence>
<keyword evidence="2" id="KW-0812">Transmembrane</keyword>
<feature type="transmembrane region" description="Helical" evidence="2">
    <location>
        <begin position="25"/>
        <end position="48"/>
    </location>
</feature>
<keyword evidence="2" id="KW-0472">Membrane</keyword>
<proteinExistence type="predicted"/>
<organism evidence="3 4">
    <name type="scientific">Brassica napus</name>
    <name type="common">Rape</name>
    <dbReference type="NCBI Taxonomy" id="3708"/>
    <lineage>
        <taxon>Eukaryota</taxon>
        <taxon>Viridiplantae</taxon>
        <taxon>Streptophyta</taxon>
        <taxon>Embryophyta</taxon>
        <taxon>Tracheophyta</taxon>
        <taxon>Spermatophyta</taxon>
        <taxon>Magnoliopsida</taxon>
        <taxon>eudicotyledons</taxon>
        <taxon>Gunneridae</taxon>
        <taxon>Pentapetalae</taxon>
        <taxon>rosids</taxon>
        <taxon>malvids</taxon>
        <taxon>Brassicales</taxon>
        <taxon>Brassicaceae</taxon>
        <taxon>Brassiceae</taxon>
        <taxon>Brassica</taxon>
    </lineage>
</organism>